<dbReference type="Proteomes" id="UP001164929">
    <property type="component" value="Chromosome 16"/>
</dbReference>
<accession>A0AAD6LKS8</accession>
<proteinExistence type="predicted"/>
<organism evidence="1 2">
    <name type="scientific">Populus alba x Populus x berolinensis</name>
    <dbReference type="NCBI Taxonomy" id="444605"/>
    <lineage>
        <taxon>Eukaryota</taxon>
        <taxon>Viridiplantae</taxon>
        <taxon>Streptophyta</taxon>
        <taxon>Embryophyta</taxon>
        <taxon>Tracheophyta</taxon>
        <taxon>Spermatophyta</taxon>
        <taxon>Magnoliopsida</taxon>
        <taxon>eudicotyledons</taxon>
        <taxon>Gunneridae</taxon>
        <taxon>Pentapetalae</taxon>
        <taxon>rosids</taxon>
        <taxon>fabids</taxon>
        <taxon>Malpighiales</taxon>
        <taxon>Salicaceae</taxon>
        <taxon>Saliceae</taxon>
        <taxon>Populus</taxon>
    </lineage>
</organism>
<name>A0AAD6LKS8_9ROSI</name>
<sequence>MAVWKGCSTNTASSPLFQLSLFCRPLLFCFGLFPCFRVFLVLSLLFLEAVTPGILGAVAAEDGALKPLLLEATKTVVALVVTLVYCFPWSSFCASSAQDINDGDEDVRCCRLNGSLLPSVFRMLLRSLFCNSASSLVKSMGVLLLSGFLEAEDLLNMVKR</sequence>
<evidence type="ECO:0000313" key="1">
    <source>
        <dbReference type="EMBL" id="KAJ6968830.1"/>
    </source>
</evidence>
<gene>
    <name evidence="1" type="ORF">NC653_036718</name>
</gene>
<reference evidence="1 2" key="1">
    <citation type="journal article" date="2023" name="Mol. Ecol. Resour.">
        <title>Chromosome-level genome assembly of a triploid poplar Populus alba 'Berolinensis'.</title>
        <authorList>
            <person name="Chen S."/>
            <person name="Yu Y."/>
            <person name="Wang X."/>
            <person name="Wang S."/>
            <person name="Zhang T."/>
            <person name="Zhou Y."/>
            <person name="He R."/>
            <person name="Meng N."/>
            <person name="Wang Y."/>
            <person name="Liu W."/>
            <person name="Liu Z."/>
            <person name="Liu J."/>
            <person name="Guo Q."/>
            <person name="Huang H."/>
            <person name="Sederoff R.R."/>
            <person name="Wang G."/>
            <person name="Qu G."/>
            <person name="Chen S."/>
        </authorList>
    </citation>
    <scope>NUCLEOTIDE SEQUENCE [LARGE SCALE GENOMIC DNA]</scope>
    <source>
        <strain evidence="1">SC-2020</strain>
    </source>
</reference>
<evidence type="ECO:0000313" key="2">
    <source>
        <dbReference type="Proteomes" id="UP001164929"/>
    </source>
</evidence>
<dbReference type="EMBL" id="JAQIZT010000016">
    <property type="protein sequence ID" value="KAJ6968830.1"/>
    <property type="molecule type" value="Genomic_DNA"/>
</dbReference>
<keyword evidence="2" id="KW-1185">Reference proteome</keyword>
<protein>
    <submittedName>
        <fullName evidence="1">Uncharacterized protein</fullName>
    </submittedName>
</protein>
<comment type="caution">
    <text evidence="1">The sequence shown here is derived from an EMBL/GenBank/DDBJ whole genome shotgun (WGS) entry which is preliminary data.</text>
</comment>
<dbReference type="AlphaFoldDB" id="A0AAD6LKS8"/>